<dbReference type="EMBL" id="JAYLLN010000003">
    <property type="protein sequence ID" value="MEI5983668.1"/>
    <property type="molecule type" value="Genomic_DNA"/>
</dbReference>
<evidence type="ECO:0000313" key="1">
    <source>
        <dbReference type="EMBL" id="MEI5983668.1"/>
    </source>
</evidence>
<dbReference type="Proteomes" id="UP001363035">
    <property type="component" value="Unassembled WGS sequence"/>
</dbReference>
<sequence>MRNLNTPEVILFKTDEAALNYRYKIPYALDPTISVKSIDYENNYFRENNLEVVGGLPKLNSIYYKHPYEQNKYVSADQGELYFLKQKMALYRMVGTRLGAKKIKTIICSSQYQSQKLDLDSKGSVKIVSGELKIKKDRNESTEQVLMVERSCEVLPTFDIDKNIAFLKDYFDRNNLYHEVDLLTLIEGRNFNETGVVTKSEKSRSEVTHEFNSLVKKGLELTHPAFNLSADYQSSVQTINKLVLEIEFEF</sequence>
<gene>
    <name evidence="1" type="ORF">VJ786_02000</name>
</gene>
<keyword evidence="2" id="KW-1185">Reference proteome</keyword>
<name>A0ABU8I1Z2_9SPHI</name>
<proteinExistence type="predicted"/>
<comment type="caution">
    <text evidence="1">The sequence shown here is derived from an EMBL/GenBank/DDBJ whole genome shotgun (WGS) entry which is preliminary data.</text>
</comment>
<reference evidence="1 2" key="1">
    <citation type="submission" date="2024-01" db="EMBL/GenBank/DDBJ databases">
        <title>Sphingobacterium tenebrionis sp. nov., a novel endophyte isolated from tenebrio molitor intestines.</title>
        <authorList>
            <person name="Zhang C."/>
        </authorList>
    </citation>
    <scope>NUCLEOTIDE SEQUENCE [LARGE SCALE GENOMIC DNA]</scope>
    <source>
        <strain evidence="1 2">PU5-4</strain>
    </source>
</reference>
<accession>A0ABU8I1Z2</accession>
<organism evidence="1 2">
    <name type="scientific">Sphingobacterium tenebrionis</name>
    <dbReference type="NCBI Taxonomy" id="3111775"/>
    <lineage>
        <taxon>Bacteria</taxon>
        <taxon>Pseudomonadati</taxon>
        <taxon>Bacteroidota</taxon>
        <taxon>Sphingobacteriia</taxon>
        <taxon>Sphingobacteriales</taxon>
        <taxon>Sphingobacteriaceae</taxon>
        <taxon>Sphingobacterium</taxon>
    </lineage>
</organism>
<protein>
    <submittedName>
        <fullName evidence="1">Uncharacterized protein</fullName>
    </submittedName>
</protein>
<dbReference type="RefSeq" id="WP_336557115.1">
    <property type="nucleotide sequence ID" value="NZ_JAYLLN010000003.1"/>
</dbReference>
<evidence type="ECO:0000313" key="2">
    <source>
        <dbReference type="Proteomes" id="UP001363035"/>
    </source>
</evidence>